<protein>
    <submittedName>
        <fullName evidence="1">Uncharacterized protein</fullName>
    </submittedName>
</protein>
<sequence>MVKRKGSMPMRPPRIRRSLFSLALVIFVIGLMFQEDFWTKAPGEVEEEETEPVVEEEDTPDVQHSKDYNHNNPKVSPLEIEDAPVDMEEGMADTDHVSLLLIEDQQDEIAKLTFVTMQPETNTVYVSKINSYKVAAETEHLLAKLERDMKYPLDFYIRLDQEAIETISERALENEYFKGLLEEQLSDANLIGAKIPEVNIGTMLKDMTQLSFSTLLSLNQLASDLQQEVETNLSIGELMVLRNKIGMDTLTKPMNVEEGFYFETLPASNEISDEQQQEITSITGV</sequence>
<evidence type="ECO:0000313" key="2">
    <source>
        <dbReference type="Proteomes" id="UP000466692"/>
    </source>
</evidence>
<dbReference type="Proteomes" id="UP000466692">
    <property type="component" value="Unassembled WGS sequence"/>
</dbReference>
<accession>A0ACC7VIL6</accession>
<gene>
    <name evidence="1" type="ORF">GLW08_11535</name>
</gene>
<evidence type="ECO:0000313" key="1">
    <source>
        <dbReference type="EMBL" id="MYL53969.1"/>
    </source>
</evidence>
<keyword evidence="2" id="KW-1185">Reference proteome</keyword>
<organism evidence="1 2">
    <name type="scientific">Pontibacillus yanchengensis</name>
    <dbReference type="NCBI Taxonomy" id="462910"/>
    <lineage>
        <taxon>Bacteria</taxon>
        <taxon>Bacillati</taxon>
        <taxon>Bacillota</taxon>
        <taxon>Bacilli</taxon>
        <taxon>Bacillales</taxon>
        <taxon>Bacillaceae</taxon>
        <taxon>Pontibacillus</taxon>
    </lineage>
</organism>
<name>A0ACC7VIL6_9BACI</name>
<reference evidence="1" key="1">
    <citation type="submission" date="2019-11" db="EMBL/GenBank/DDBJ databases">
        <title>Genome sequences of 17 halophilic strains isolated from different environments.</title>
        <authorList>
            <person name="Furrow R.E."/>
        </authorList>
    </citation>
    <scope>NUCLEOTIDE SEQUENCE</scope>
    <source>
        <strain evidence="1">22510_22_Filter</strain>
    </source>
</reference>
<proteinExistence type="predicted"/>
<comment type="caution">
    <text evidence="1">The sequence shown here is derived from an EMBL/GenBank/DDBJ whole genome shotgun (WGS) entry which is preliminary data.</text>
</comment>
<dbReference type="EMBL" id="WMEU01000003">
    <property type="protein sequence ID" value="MYL53969.1"/>
    <property type="molecule type" value="Genomic_DNA"/>
</dbReference>